<gene>
    <name evidence="2" type="ORF">DVH24_013351</name>
</gene>
<evidence type="ECO:0000256" key="1">
    <source>
        <dbReference type="SAM" id="MobiDB-lite"/>
    </source>
</evidence>
<dbReference type="EMBL" id="RDQH01000342">
    <property type="protein sequence ID" value="RXH70605.1"/>
    <property type="molecule type" value="Genomic_DNA"/>
</dbReference>
<organism evidence="2 3">
    <name type="scientific">Malus domestica</name>
    <name type="common">Apple</name>
    <name type="synonym">Pyrus malus</name>
    <dbReference type="NCBI Taxonomy" id="3750"/>
    <lineage>
        <taxon>Eukaryota</taxon>
        <taxon>Viridiplantae</taxon>
        <taxon>Streptophyta</taxon>
        <taxon>Embryophyta</taxon>
        <taxon>Tracheophyta</taxon>
        <taxon>Spermatophyta</taxon>
        <taxon>Magnoliopsida</taxon>
        <taxon>eudicotyledons</taxon>
        <taxon>Gunneridae</taxon>
        <taxon>Pentapetalae</taxon>
        <taxon>rosids</taxon>
        <taxon>fabids</taxon>
        <taxon>Rosales</taxon>
        <taxon>Rosaceae</taxon>
        <taxon>Amygdaloideae</taxon>
        <taxon>Maleae</taxon>
        <taxon>Malus</taxon>
    </lineage>
</organism>
<evidence type="ECO:0000313" key="3">
    <source>
        <dbReference type="Proteomes" id="UP000290289"/>
    </source>
</evidence>
<name>A0A498HM45_MALDO</name>
<reference evidence="2 3" key="1">
    <citation type="submission" date="2018-10" db="EMBL/GenBank/DDBJ databases">
        <title>A high-quality apple genome assembly.</title>
        <authorList>
            <person name="Hu J."/>
        </authorList>
    </citation>
    <scope>NUCLEOTIDE SEQUENCE [LARGE SCALE GENOMIC DNA]</scope>
    <source>
        <strain evidence="3">cv. HFTH1</strain>
        <tissue evidence="2">Young leaf</tissue>
    </source>
</reference>
<feature type="compositionally biased region" description="Basic and acidic residues" evidence="1">
    <location>
        <begin position="50"/>
        <end position="67"/>
    </location>
</feature>
<keyword evidence="3" id="KW-1185">Reference proteome</keyword>
<accession>A0A498HM45</accession>
<comment type="caution">
    <text evidence="2">The sequence shown here is derived from an EMBL/GenBank/DDBJ whole genome shotgun (WGS) entry which is preliminary data.</text>
</comment>
<dbReference type="Proteomes" id="UP000290289">
    <property type="component" value="Chromosome 16"/>
</dbReference>
<sequence length="119" mass="13913">MLEYKDIYRVQDFGVFNPFSLGTLTSISSSMTVRDPNCESREQNQTTSRSEPEEHSVLSKHLEERAETQQQELVTTKQKLVETKEELGEAKQEIQELRENQKKFEELFHKIMEGQQPPP</sequence>
<feature type="region of interest" description="Disordered" evidence="1">
    <location>
        <begin position="31"/>
        <end position="73"/>
    </location>
</feature>
<evidence type="ECO:0000313" key="2">
    <source>
        <dbReference type="EMBL" id="RXH70605.1"/>
    </source>
</evidence>
<protein>
    <submittedName>
        <fullName evidence="2">Uncharacterized protein</fullName>
    </submittedName>
</protein>
<proteinExistence type="predicted"/>
<dbReference type="AlphaFoldDB" id="A0A498HM45"/>